<evidence type="ECO:0000313" key="2">
    <source>
        <dbReference type="Proteomes" id="UP000078560"/>
    </source>
</evidence>
<name>A0A1A8WIL7_PLAOA</name>
<evidence type="ECO:0000313" key="1">
    <source>
        <dbReference type="EMBL" id="SBS91088.1"/>
    </source>
</evidence>
<organism evidence="1 2">
    <name type="scientific">Plasmodium ovale curtisi</name>
    <dbReference type="NCBI Taxonomy" id="864141"/>
    <lineage>
        <taxon>Eukaryota</taxon>
        <taxon>Sar</taxon>
        <taxon>Alveolata</taxon>
        <taxon>Apicomplexa</taxon>
        <taxon>Aconoidasida</taxon>
        <taxon>Haemosporida</taxon>
        <taxon>Plasmodiidae</taxon>
        <taxon>Plasmodium</taxon>
        <taxon>Plasmodium (Plasmodium)</taxon>
    </lineage>
</organism>
<dbReference type="EMBL" id="FLQU01001035">
    <property type="protein sequence ID" value="SBS91088.1"/>
    <property type="molecule type" value="Genomic_DNA"/>
</dbReference>
<proteinExistence type="predicted"/>
<gene>
    <name evidence="1" type="ORF">POVCU2_0065310</name>
</gene>
<dbReference type="AlphaFoldDB" id="A0A1A8WIL7"/>
<protein>
    <submittedName>
        <fullName evidence="1">PIR Superfamily Protein</fullName>
    </submittedName>
</protein>
<reference evidence="2" key="1">
    <citation type="submission" date="2016-05" db="EMBL/GenBank/DDBJ databases">
        <authorList>
            <person name="Naeem Raeece"/>
        </authorList>
    </citation>
    <scope>NUCLEOTIDE SEQUENCE [LARGE SCALE GENOMIC DNA]</scope>
</reference>
<dbReference type="Proteomes" id="UP000078560">
    <property type="component" value="Unassembled WGS sequence"/>
</dbReference>
<accession>A0A1A8WIL7</accession>
<sequence length="333" mass="39184">MTCSKGEIDINYEFIKDFDNNWQILENLEKETFGDGKYQICNSLPNDGIFSKIRSSEKICKQFIFLYSRLNKKKRGSQSNTSSLEKEGCFFLNYWLNDKLRGDNIDTSICFKDFYEKLKLLDSNTFNSRESLEDKLYNIDHDHFENMKIINDLYIMKYKLYIALTEEANSHIQSKLCLQYTKECYRTYLYGIFNCHNDGSNFYSAINNFKSEYERDISHFVDKAANCLSEGFFPLPHYDDVLSEYRALKKAQIKNILTLPILIPMLGVFFSLTSSKMIIPFGKHLYEKIKRIKNMLTIGNERKNELLLNFSQNENGILDNGEYNISYYYVGNN</sequence>